<dbReference type="PROSITE" id="PS51270">
    <property type="entry name" value="ZF_CTCHY"/>
    <property type="match status" value="1"/>
</dbReference>
<reference evidence="9 10" key="1">
    <citation type="journal article" date="2024" name="Commun. Biol.">
        <title>Comparative genomic analysis of thermophilic fungi reveals convergent evolutionary adaptations and gene losses.</title>
        <authorList>
            <person name="Steindorff A.S."/>
            <person name="Aguilar-Pontes M.V."/>
            <person name="Robinson A.J."/>
            <person name="Andreopoulos B."/>
            <person name="LaButti K."/>
            <person name="Kuo A."/>
            <person name="Mondo S."/>
            <person name="Riley R."/>
            <person name="Otillar R."/>
            <person name="Haridas S."/>
            <person name="Lipzen A."/>
            <person name="Grimwood J."/>
            <person name="Schmutz J."/>
            <person name="Clum A."/>
            <person name="Reid I.D."/>
            <person name="Moisan M.C."/>
            <person name="Butler G."/>
            <person name="Nguyen T.T.M."/>
            <person name="Dewar K."/>
            <person name="Conant G."/>
            <person name="Drula E."/>
            <person name="Henrissat B."/>
            <person name="Hansel C."/>
            <person name="Singer S."/>
            <person name="Hutchinson M.I."/>
            <person name="de Vries R.P."/>
            <person name="Natvig D.O."/>
            <person name="Powell A.J."/>
            <person name="Tsang A."/>
            <person name="Grigoriev I.V."/>
        </authorList>
    </citation>
    <scope>NUCLEOTIDE SEQUENCE [LARGE SCALE GENOMIC DNA]</scope>
    <source>
        <strain evidence="9 10">ATCC 24622</strain>
    </source>
</reference>
<dbReference type="Pfam" id="PF14599">
    <property type="entry name" value="zinc_ribbon_6"/>
    <property type="match status" value="1"/>
</dbReference>
<comment type="caution">
    <text evidence="9">The sequence shown here is derived from an EMBL/GenBank/DDBJ whole genome shotgun (WGS) entry which is preliminary data.</text>
</comment>
<evidence type="ECO:0000259" key="8">
    <source>
        <dbReference type="PROSITE" id="PS51270"/>
    </source>
</evidence>
<dbReference type="InterPro" id="IPR037274">
    <property type="entry name" value="Znf_CHY_sf"/>
</dbReference>
<dbReference type="PROSITE" id="PS51266">
    <property type="entry name" value="ZF_CHY"/>
    <property type="match status" value="1"/>
</dbReference>
<dbReference type="InterPro" id="IPR001841">
    <property type="entry name" value="Znf_RING"/>
</dbReference>
<sequence length="657" mass="72184">MPSLVSSFIINPVLRQARRFSSGPLTEVEADEPQQHSDATTFSVSTTPTTQPDHSVLPTMHIPLISRTVSEYDAERGASTEGSESQTPDGAPSGRSQRVTLSPDGGFLEAVPSTAAYKTQMLLPEDDGMGVLRRRIHAIQSRDISSQEKARLMHDLLMEGYTRSQIASQSKVLPRTEAFLSSTSTTAGPLQTLNKFLTHLGEGSNPLKVTLTEEDLQPTFAPHVPSEEDAFETSNIDNDMPSEGEDRRLGCRHYFRNVKMQCATCERWYTCRFCHDSAEDHVLPRRETKNMLCMLCGCAQRASDTCLNCGESAARYYCSVCKLWNDDPNKPIYHCHDCGICRVGQGLGKDFFHCNKCMACISIAVSTTHKCIERSTDCDCPICGDYMFSSPRQVVFMQCGHSIHRDCYEEHLKTSYRCPICNKSVMNMETQFRNFDIAVATQPMPPEYKDARAKILCNDCRAKSQTAYHWLGLKCSICSSYNTVQLELLNMPHSHGDGGGADGRGVVGAIELPVETGPSSSVVLAQDAYSAGNDAIQQRMISPHRRDRNLLPRASAASPSVCSSENLARSSSPAELVTTFGGPSSWSGFTAETTESEEEEDALDFWGGDDYPAIATAESAVEDDESDDDGSDFTDDCDADSDTDDDDDDLISLLGHP</sequence>
<name>A0ABR3XN43_9PEZI</name>
<dbReference type="EMBL" id="JAZHXJ010000070">
    <property type="protein sequence ID" value="KAL1876912.1"/>
    <property type="molecule type" value="Genomic_DNA"/>
</dbReference>
<feature type="domain" description="CTCHY-type" evidence="8">
    <location>
        <begin position="313"/>
        <end position="379"/>
    </location>
</feature>
<dbReference type="Gene3D" id="2.20.28.10">
    <property type="match status" value="1"/>
</dbReference>
<feature type="region of interest" description="Disordered" evidence="5">
    <location>
        <begin position="553"/>
        <end position="657"/>
    </location>
</feature>
<evidence type="ECO:0000256" key="4">
    <source>
        <dbReference type="PROSITE-ProRule" id="PRU00601"/>
    </source>
</evidence>
<dbReference type="PANTHER" id="PTHR21319">
    <property type="entry name" value="RING FINGER AND CHY ZINC FINGER DOMAIN-CONTAINING PROTEIN 1"/>
    <property type="match status" value="1"/>
</dbReference>
<protein>
    <recommendedName>
        <fullName evidence="11">Zf-CHY-domain-containing protein</fullName>
    </recommendedName>
</protein>
<keyword evidence="1" id="KW-0479">Metal-binding</keyword>
<keyword evidence="10" id="KW-1185">Reference proteome</keyword>
<evidence type="ECO:0000259" key="6">
    <source>
        <dbReference type="PROSITE" id="PS50089"/>
    </source>
</evidence>
<dbReference type="SUPFAM" id="SSF161219">
    <property type="entry name" value="CHY zinc finger-like"/>
    <property type="match status" value="1"/>
</dbReference>
<gene>
    <name evidence="9" type="ORF">VTK73DRAFT_8989</name>
</gene>
<dbReference type="InterPro" id="IPR013083">
    <property type="entry name" value="Znf_RING/FYVE/PHD"/>
</dbReference>
<evidence type="ECO:0000259" key="7">
    <source>
        <dbReference type="PROSITE" id="PS51266"/>
    </source>
</evidence>
<proteinExistence type="predicted"/>
<feature type="region of interest" description="Disordered" evidence="5">
    <location>
        <begin position="72"/>
        <end position="106"/>
    </location>
</feature>
<dbReference type="Gene3D" id="3.30.40.10">
    <property type="entry name" value="Zinc/RING finger domain, C3HC4 (zinc finger)"/>
    <property type="match status" value="1"/>
</dbReference>
<evidence type="ECO:0000313" key="10">
    <source>
        <dbReference type="Proteomes" id="UP001586593"/>
    </source>
</evidence>
<evidence type="ECO:0000256" key="3">
    <source>
        <dbReference type="ARBA" id="ARBA00022833"/>
    </source>
</evidence>
<dbReference type="CDD" id="cd16464">
    <property type="entry name" value="RING-H2_Pirh2-like"/>
    <property type="match status" value="1"/>
</dbReference>
<dbReference type="SMART" id="SM00184">
    <property type="entry name" value="RING"/>
    <property type="match status" value="1"/>
</dbReference>
<keyword evidence="3" id="KW-0862">Zinc</keyword>
<dbReference type="InterPro" id="IPR039512">
    <property type="entry name" value="RCHY1_zinc-ribbon"/>
</dbReference>
<evidence type="ECO:0008006" key="11">
    <source>
        <dbReference type="Google" id="ProtNLM"/>
    </source>
</evidence>
<organism evidence="9 10">
    <name type="scientific">Phialemonium thermophilum</name>
    <dbReference type="NCBI Taxonomy" id="223376"/>
    <lineage>
        <taxon>Eukaryota</taxon>
        <taxon>Fungi</taxon>
        <taxon>Dikarya</taxon>
        <taxon>Ascomycota</taxon>
        <taxon>Pezizomycotina</taxon>
        <taxon>Sordariomycetes</taxon>
        <taxon>Sordariomycetidae</taxon>
        <taxon>Cephalothecales</taxon>
        <taxon>Cephalothecaceae</taxon>
        <taxon>Phialemonium</taxon>
    </lineage>
</organism>
<dbReference type="SUPFAM" id="SSF57850">
    <property type="entry name" value="RING/U-box"/>
    <property type="match status" value="1"/>
</dbReference>
<dbReference type="InterPro" id="IPR017921">
    <property type="entry name" value="Znf_CTCHY"/>
</dbReference>
<feature type="compositionally biased region" description="Acidic residues" evidence="5">
    <location>
        <begin position="620"/>
        <end position="650"/>
    </location>
</feature>
<accession>A0ABR3XN43</accession>
<evidence type="ECO:0000313" key="9">
    <source>
        <dbReference type="EMBL" id="KAL1876912.1"/>
    </source>
</evidence>
<dbReference type="PANTHER" id="PTHR21319:SF0">
    <property type="entry name" value="AND RING FINGER DOMAIN PROTEIN, PUTATIVE (AFU_ORTHOLOGUE AFUA_1G08900)-RELATED"/>
    <property type="match status" value="1"/>
</dbReference>
<dbReference type="PROSITE" id="PS50089">
    <property type="entry name" value="ZF_RING_2"/>
    <property type="match status" value="1"/>
</dbReference>
<feature type="compositionally biased region" description="Polar residues" evidence="5">
    <location>
        <begin position="80"/>
        <end position="100"/>
    </location>
</feature>
<feature type="compositionally biased region" description="Acidic residues" evidence="5">
    <location>
        <begin position="594"/>
        <end position="603"/>
    </location>
</feature>
<keyword evidence="2 4" id="KW-0863">Zinc-finger</keyword>
<feature type="domain" description="RING-type" evidence="6">
    <location>
        <begin position="380"/>
        <end position="422"/>
    </location>
</feature>
<dbReference type="Pfam" id="PF13639">
    <property type="entry name" value="zf-RING_2"/>
    <property type="match status" value="1"/>
</dbReference>
<feature type="domain" description="CHY-type" evidence="7">
    <location>
        <begin position="244"/>
        <end position="311"/>
    </location>
</feature>
<evidence type="ECO:0000256" key="5">
    <source>
        <dbReference type="SAM" id="MobiDB-lite"/>
    </source>
</evidence>
<evidence type="ECO:0000256" key="2">
    <source>
        <dbReference type="ARBA" id="ARBA00022771"/>
    </source>
</evidence>
<dbReference type="Proteomes" id="UP001586593">
    <property type="component" value="Unassembled WGS sequence"/>
</dbReference>
<evidence type="ECO:0000256" key="1">
    <source>
        <dbReference type="ARBA" id="ARBA00022723"/>
    </source>
</evidence>
<feature type="compositionally biased region" description="Polar residues" evidence="5">
    <location>
        <begin position="557"/>
        <end position="573"/>
    </location>
</feature>
<dbReference type="InterPro" id="IPR037275">
    <property type="entry name" value="Znf_CTCHY_sf"/>
</dbReference>
<feature type="compositionally biased region" description="Low complexity" evidence="5">
    <location>
        <begin position="40"/>
        <end position="50"/>
    </location>
</feature>
<dbReference type="Pfam" id="PF05495">
    <property type="entry name" value="zf-CHY"/>
    <property type="match status" value="1"/>
</dbReference>
<dbReference type="SUPFAM" id="SSF161245">
    <property type="entry name" value="Zinc hairpin stack"/>
    <property type="match status" value="1"/>
</dbReference>
<dbReference type="InterPro" id="IPR008913">
    <property type="entry name" value="Znf_CHY"/>
</dbReference>
<feature type="region of interest" description="Disordered" evidence="5">
    <location>
        <begin position="24"/>
        <end position="59"/>
    </location>
</feature>